<sequence length="231" mass="25795">MIELRQVTQHYGSSQILWGVDLNITQGSCACIMGRNGVGKTTLLKCLMGLLPVSSGEIRINDYPLHNRPAEKRAPAGIGYVPQGREIFPLLTVEENLRIGLPIRKDKRKHIPERIFELFPVLADMLHRRGGDLSGGQQQQLAIGRALVIEPSVLILDEPNEGIQPNIVQQIGDVILRLNEEDGLTVILVEQKLGFARRVGKQFHLMEKGRIVASDHMENLSDELIRQHLAV</sequence>
<dbReference type="InterPro" id="IPR003593">
    <property type="entry name" value="AAA+_ATPase"/>
</dbReference>
<dbReference type="HOGENOM" id="CLU_000604_1_2_6"/>
<evidence type="ECO:0000256" key="4">
    <source>
        <dbReference type="ARBA" id="ARBA00022840"/>
    </source>
</evidence>
<evidence type="ECO:0000313" key="7">
    <source>
        <dbReference type="EMBL" id="AJQ96682.1"/>
    </source>
</evidence>
<proteinExistence type="inferred from homology"/>
<evidence type="ECO:0000256" key="5">
    <source>
        <dbReference type="ARBA" id="ARBA00022970"/>
    </source>
</evidence>
<dbReference type="InterPro" id="IPR003439">
    <property type="entry name" value="ABC_transporter-like_ATP-bd"/>
</dbReference>
<dbReference type="Proteomes" id="UP000032266">
    <property type="component" value="Chromosome"/>
</dbReference>
<dbReference type="STRING" id="1445510.YC6258_04650"/>
<name>A0A0C5VPZ8_9GAMM</name>
<dbReference type="Pfam" id="PF00005">
    <property type="entry name" value="ABC_tran"/>
    <property type="match status" value="1"/>
</dbReference>
<dbReference type="PATRIC" id="fig|1445510.3.peg.4613"/>
<accession>A0A0C5VPZ8</accession>
<keyword evidence="3" id="KW-0547">Nucleotide-binding</keyword>
<dbReference type="GO" id="GO:0015658">
    <property type="term" value="F:branched-chain amino acid transmembrane transporter activity"/>
    <property type="evidence" value="ECO:0007669"/>
    <property type="project" value="TreeGrafter"/>
</dbReference>
<dbReference type="SMART" id="SM00382">
    <property type="entry name" value="AAA"/>
    <property type="match status" value="1"/>
</dbReference>
<dbReference type="RefSeq" id="WP_044618637.1">
    <property type="nucleotide sequence ID" value="NZ_CP007142.1"/>
</dbReference>
<keyword evidence="2" id="KW-0813">Transport</keyword>
<dbReference type="GO" id="GO:0016887">
    <property type="term" value="F:ATP hydrolysis activity"/>
    <property type="evidence" value="ECO:0007669"/>
    <property type="project" value="InterPro"/>
</dbReference>
<dbReference type="KEGG" id="gsn:YC6258_04650"/>
<dbReference type="InterPro" id="IPR017780">
    <property type="entry name" value="ABC_transptr_urea_ATP-bd_UrtE"/>
</dbReference>
<comment type="similarity">
    <text evidence="1">Belongs to the ABC transporter superfamily.</text>
</comment>
<feature type="domain" description="ABC transporter" evidence="6">
    <location>
        <begin position="2"/>
        <end position="231"/>
    </location>
</feature>
<evidence type="ECO:0000256" key="2">
    <source>
        <dbReference type="ARBA" id="ARBA00022448"/>
    </source>
</evidence>
<dbReference type="EMBL" id="CP007142">
    <property type="protein sequence ID" value="AJQ96682.1"/>
    <property type="molecule type" value="Genomic_DNA"/>
</dbReference>
<evidence type="ECO:0000259" key="6">
    <source>
        <dbReference type="PROSITE" id="PS50893"/>
    </source>
</evidence>
<dbReference type="OrthoDB" id="9776369at2"/>
<dbReference type="AlphaFoldDB" id="A0A0C5VPZ8"/>
<keyword evidence="4" id="KW-0067">ATP-binding</keyword>
<keyword evidence="5" id="KW-0029">Amino-acid transport</keyword>
<protein>
    <submittedName>
        <fullName evidence="7">ABC-type branched-chain amino acid transport system, ATPase component</fullName>
    </submittedName>
</protein>
<evidence type="ECO:0000313" key="8">
    <source>
        <dbReference type="Proteomes" id="UP000032266"/>
    </source>
</evidence>
<organism evidence="7 8">
    <name type="scientific">Gynuella sunshinyii YC6258</name>
    <dbReference type="NCBI Taxonomy" id="1445510"/>
    <lineage>
        <taxon>Bacteria</taxon>
        <taxon>Pseudomonadati</taxon>
        <taxon>Pseudomonadota</taxon>
        <taxon>Gammaproteobacteria</taxon>
        <taxon>Oceanospirillales</taxon>
        <taxon>Saccharospirillaceae</taxon>
        <taxon>Gynuella</taxon>
    </lineage>
</organism>
<dbReference type="GO" id="GO:0005524">
    <property type="term" value="F:ATP binding"/>
    <property type="evidence" value="ECO:0007669"/>
    <property type="project" value="UniProtKB-KW"/>
</dbReference>
<dbReference type="CDD" id="cd03224">
    <property type="entry name" value="ABC_TM1139_LivF_branched"/>
    <property type="match status" value="1"/>
</dbReference>
<gene>
    <name evidence="7" type="ORF">YC6258_04650</name>
</gene>
<dbReference type="SUPFAM" id="SSF52540">
    <property type="entry name" value="P-loop containing nucleoside triphosphate hydrolases"/>
    <property type="match status" value="1"/>
</dbReference>
<evidence type="ECO:0000256" key="3">
    <source>
        <dbReference type="ARBA" id="ARBA00022741"/>
    </source>
</evidence>
<dbReference type="PROSITE" id="PS50893">
    <property type="entry name" value="ABC_TRANSPORTER_2"/>
    <property type="match status" value="1"/>
</dbReference>
<dbReference type="NCBIfam" id="TIGR03410">
    <property type="entry name" value="urea_trans_UrtE"/>
    <property type="match status" value="1"/>
</dbReference>
<reference evidence="7 8" key="1">
    <citation type="submission" date="2014-01" db="EMBL/GenBank/DDBJ databases">
        <title>Full genme sequencing of cellulolytic bacterium Gynuella sunshinyii YC6258T gen. nov., sp. nov.</title>
        <authorList>
            <person name="Khan H."/>
            <person name="Chung E.J."/>
            <person name="Chung Y.R."/>
        </authorList>
    </citation>
    <scope>NUCLEOTIDE SEQUENCE [LARGE SCALE GENOMIC DNA]</scope>
    <source>
        <strain evidence="7 8">YC6258</strain>
    </source>
</reference>
<dbReference type="PANTHER" id="PTHR43820">
    <property type="entry name" value="HIGH-AFFINITY BRANCHED-CHAIN AMINO ACID TRANSPORT ATP-BINDING PROTEIN LIVF"/>
    <property type="match status" value="1"/>
</dbReference>
<dbReference type="GO" id="GO:0015807">
    <property type="term" value="P:L-amino acid transport"/>
    <property type="evidence" value="ECO:0007669"/>
    <property type="project" value="TreeGrafter"/>
</dbReference>
<evidence type="ECO:0000256" key="1">
    <source>
        <dbReference type="ARBA" id="ARBA00005417"/>
    </source>
</evidence>
<dbReference type="InterPro" id="IPR052156">
    <property type="entry name" value="BCAA_Transport_ATP-bd_LivF"/>
</dbReference>
<dbReference type="InterPro" id="IPR027417">
    <property type="entry name" value="P-loop_NTPase"/>
</dbReference>
<dbReference type="PANTHER" id="PTHR43820:SF5">
    <property type="entry name" value="HIGH-AFFINITY BRANCHED-CHAIN AMINO ACID TRANSPORT ATP-BINDING PROTEIN"/>
    <property type="match status" value="1"/>
</dbReference>
<keyword evidence="8" id="KW-1185">Reference proteome</keyword>
<dbReference type="Gene3D" id="3.40.50.300">
    <property type="entry name" value="P-loop containing nucleotide triphosphate hydrolases"/>
    <property type="match status" value="1"/>
</dbReference>